<evidence type="ECO:0000313" key="2">
    <source>
        <dbReference type="EMBL" id="MCR2833098.1"/>
    </source>
</evidence>
<keyword evidence="3" id="KW-1185">Reference proteome</keyword>
<feature type="domain" description="Ppx/GppA phosphatase N-terminal" evidence="1">
    <location>
        <begin position="44"/>
        <end position="309"/>
    </location>
</feature>
<dbReference type="InterPro" id="IPR050273">
    <property type="entry name" value="GppA/Ppx_hydrolase"/>
</dbReference>
<dbReference type="EMBL" id="JANKHH010000003">
    <property type="protein sequence ID" value="MCR2833098.1"/>
    <property type="molecule type" value="Genomic_DNA"/>
</dbReference>
<dbReference type="InterPro" id="IPR003695">
    <property type="entry name" value="Ppx_GppA_N"/>
</dbReference>
<dbReference type="Gene3D" id="3.30.420.40">
    <property type="match status" value="1"/>
</dbReference>
<accession>A0ABT1XN73</accession>
<dbReference type="InterPro" id="IPR043129">
    <property type="entry name" value="ATPase_NBD"/>
</dbReference>
<sequence>MAVSRRHADRQGAFSGNRVERAIIDIGSNTVRLVLYGGSPRAPVVLFNEKVTAMLGREIGRTGRLADEAIDLAMRGLRRFALLLSELDVDQVDVVATAASREAVNGSEFLAQVAALGLAPRLLSGEEEAELSALGVIGAFPGAKGIVADLGGGSLELVQISDNRAAPGTSMPLGTLRLTELLGDDAAKSQANIDAVIERAGVTFTPGAPLYLVGGTWRAMAVFAMEQRHYPLTDPHGYTLSREEAVRLAQEISGSQGAGLGGQPRISEMRAANLPVAALLLSVLLDRLKPSEVVFSSWGLREGLIYSRLDVDAQRRDPLLAGVGEFATLRGCPPVLAARVAGWTADVVPKGSYGSERLRLAATMLALASMQIEPNLRVAQGIEWSLHKRWISVTASERAMLAAAVAGNANRDELPREVTDLAPSEALEAATCWGLAIRLCRRLGARSRNLFQLSSLQVENSQQLVLSIEESHAALFGIPNEKDLQLLAGHLGLAPQFRSVKNIGAVRLDAYSK</sequence>
<dbReference type="Pfam" id="PF02541">
    <property type="entry name" value="Ppx-GppA"/>
    <property type="match status" value="1"/>
</dbReference>
<dbReference type="Gene3D" id="1.10.3210.10">
    <property type="entry name" value="Hypothetical protein af1432"/>
    <property type="match status" value="1"/>
</dbReference>
<dbReference type="Proteomes" id="UP001206067">
    <property type="component" value="Unassembled WGS sequence"/>
</dbReference>
<evidence type="ECO:0000313" key="3">
    <source>
        <dbReference type="Proteomes" id="UP001206067"/>
    </source>
</evidence>
<reference evidence="2 3" key="1">
    <citation type="submission" date="2022-08" db="EMBL/GenBank/DDBJ databases">
        <title>Polyphasic taxonomy analysis of Qipengyuania sp.RS5-5.</title>
        <authorList>
            <person name="Xamxidin M."/>
            <person name="Wu M."/>
        </authorList>
    </citation>
    <scope>NUCLEOTIDE SEQUENCE [LARGE SCALE GENOMIC DNA]</scope>
    <source>
        <strain evidence="2 3">RS5-5</strain>
    </source>
</reference>
<organism evidence="2 3">
    <name type="scientific">Parerythrobacter lacustris</name>
    <dbReference type="NCBI Taxonomy" id="2969984"/>
    <lineage>
        <taxon>Bacteria</taxon>
        <taxon>Pseudomonadati</taxon>
        <taxon>Pseudomonadota</taxon>
        <taxon>Alphaproteobacteria</taxon>
        <taxon>Sphingomonadales</taxon>
        <taxon>Erythrobacteraceae</taxon>
        <taxon>Parerythrobacter</taxon>
    </lineage>
</organism>
<protein>
    <submittedName>
        <fullName evidence="2">Ppx/GppA family phosphatase</fullName>
    </submittedName>
</protein>
<dbReference type="CDD" id="cd24052">
    <property type="entry name" value="ASKHA_NBD_HpPPX-GppA-like"/>
    <property type="match status" value="1"/>
</dbReference>
<dbReference type="RefSeq" id="WP_257594868.1">
    <property type="nucleotide sequence ID" value="NZ_JANKHH010000003.1"/>
</dbReference>
<name>A0ABT1XN73_9SPHN</name>
<dbReference type="SUPFAM" id="SSF53067">
    <property type="entry name" value="Actin-like ATPase domain"/>
    <property type="match status" value="2"/>
</dbReference>
<comment type="caution">
    <text evidence="2">The sequence shown here is derived from an EMBL/GenBank/DDBJ whole genome shotgun (WGS) entry which is preliminary data.</text>
</comment>
<dbReference type="Gene3D" id="3.30.420.150">
    <property type="entry name" value="Exopolyphosphatase. Domain 2"/>
    <property type="match status" value="1"/>
</dbReference>
<proteinExistence type="predicted"/>
<gene>
    <name evidence="2" type="ORF">NSO95_04000</name>
</gene>
<dbReference type="PANTHER" id="PTHR30005">
    <property type="entry name" value="EXOPOLYPHOSPHATASE"/>
    <property type="match status" value="1"/>
</dbReference>
<evidence type="ECO:0000259" key="1">
    <source>
        <dbReference type="Pfam" id="PF02541"/>
    </source>
</evidence>
<dbReference type="PANTHER" id="PTHR30005:SF0">
    <property type="entry name" value="RETROGRADE REGULATION PROTEIN 2"/>
    <property type="match status" value="1"/>
</dbReference>